<feature type="transmembrane region" description="Helical" evidence="1">
    <location>
        <begin position="23"/>
        <end position="42"/>
    </location>
</feature>
<feature type="transmembrane region" description="Helical" evidence="1">
    <location>
        <begin position="208"/>
        <end position="234"/>
    </location>
</feature>
<proteinExistence type="predicted"/>
<accession>A0A437Q094</accession>
<dbReference type="EMBL" id="RZYA01000002">
    <property type="protein sequence ID" value="RVU27869.1"/>
    <property type="molecule type" value="Genomic_DNA"/>
</dbReference>
<evidence type="ECO:0000313" key="2">
    <source>
        <dbReference type="EMBL" id="RVU27869.1"/>
    </source>
</evidence>
<evidence type="ECO:0000256" key="1">
    <source>
        <dbReference type="SAM" id="Phobius"/>
    </source>
</evidence>
<gene>
    <name evidence="2" type="ORF">EOT10_06180</name>
</gene>
<keyword evidence="1" id="KW-0472">Membrane</keyword>
<name>A0A437Q094_9ACTN</name>
<dbReference type="OrthoDB" id="4168163at2"/>
<reference evidence="2 3" key="1">
    <citation type="submission" date="2019-01" db="EMBL/GenBank/DDBJ databases">
        <title>Genome sequences of Streptomyces and Rhizobium isolates collected from root and soil.</title>
        <authorList>
            <person name="Chhettri S."/>
            <person name="Sevigny J.L."/>
            <person name="Sen A."/>
            <person name="Ennis N."/>
            <person name="Tisa L."/>
        </authorList>
    </citation>
    <scope>NUCLEOTIDE SEQUENCE [LARGE SCALE GENOMIC DNA]</scope>
    <source>
        <strain evidence="2 3">San01</strain>
    </source>
</reference>
<keyword evidence="1" id="KW-0812">Transmembrane</keyword>
<evidence type="ECO:0000313" key="3">
    <source>
        <dbReference type="Proteomes" id="UP000283128"/>
    </source>
</evidence>
<comment type="caution">
    <text evidence="2">The sequence shown here is derived from an EMBL/GenBank/DDBJ whole genome shotgun (WGS) entry which is preliminary data.</text>
</comment>
<dbReference type="Proteomes" id="UP000283128">
    <property type="component" value="Unassembled WGS sequence"/>
</dbReference>
<dbReference type="RefSeq" id="WP_127827025.1">
    <property type="nucleotide sequence ID" value="NZ_RZYA01000002.1"/>
</dbReference>
<sequence length="250" mass="26573">MAAPQEPRPPERAAAAGLASGCFPWTVLTVLIVLGSSVFLFLGRSDEPKGGKPQQTYVDEIGQARRQLFTGELVRTDTRSLHLVAGGEPRQFRARIMGTWHADGPGETHSPTGAGAEIGVKLHCSGAHVRCTPLSSERQNVLSKSDSATWLWDVGAERAGTVSMTLTVTAYYRDTDTVLLEKPPLTARVEVASPPGDGLAWLRQPWRWLSGAITSLGGLAVSLSAVITLAVMVARRRTPAAGSDPADPGE</sequence>
<dbReference type="AlphaFoldDB" id="A0A437Q094"/>
<keyword evidence="1" id="KW-1133">Transmembrane helix</keyword>
<protein>
    <submittedName>
        <fullName evidence="2">Uncharacterized protein</fullName>
    </submittedName>
</protein>
<keyword evidence="3" id="KW-1185">Reference proteome</keyword>
<organism evidence="2 3">
    <name type="scientific">Streptomyces antnestii</name>
    <dbReference type="NCBI Taxonomy" id="2494256"/>
    <lineage>
        <taxon>Bacteria</taxon>
        <taxon>Bacillati</taxon>
        <taxon>Actinomycetota</taxon>
        <taxon>Actinomycetes</taxon>
        <taxon>Kitasatosporales</taxon>
        <taxon>Streptomycetaceae</taxon>
        <taxon>Streptomyces</taxon>
    </lineage>
</organism>